<organism evidence="3 4">
    <name type="scientific">Streptomyces rameus</name>
    <dbReference type="NCBI Taxonomy" id="68261"/>
    <lineage>
        <taxon>Bacteria</taxon>
        <taxon>Bacillati</taxon>
        <taxon>Actinomycetota</taxon>
        <taxon>Actinomycetes</taxon>
        <taxon>Kitasatosporales</taxon>
        <taxon>Streptomycetaceae</taxon>
        <taxon>Streptomyces</taxon>
    </lineage>
</organism>
<dbReference type="PROSITE" id="PS00086">
    <property type="entry name" value="CYTOCHROME_P450"/>
    <property type="match status" value="1"/>
</dbReference>
<evidence type="ECO:0000256" key="2">
    <source>
        <dbReference type="RuleBase" id="RU000461"/>
    </source>
</evidence>
<dbReference type="Pfam" id="PF00067">
    <property type="entry name" value="p450"/>
    <property type="match status" value="1"/>
</dbReference>
<sequence length="410" mass="43820">MTMPPQTAASTAGAAVPDLLSQSFARNPHPGYAALRRTGPVRWDAATECWYVTAYEDVNALLRDDRLAARIGAGFLGDHDRETWDGVSDVMGFFGSWPMFTDPPHHTTVRSAVASSYRLGAVRPLRAGIAERAEALLAPLDPGSADLLADFAQPLAVSVTCGLLGIAEEHRDELLAWSAEIIGFIGVPRLDPTRAPRARLAIARLREHLATVTLPDARAGRGPGQLKAFLGLDENRASALFAQILTGGIEPVVACLGSALFHLLGPSRPLLDRARRGELEVGGLVEEALRLEAPFHFVPRTATRPVALRGQVIEPGQRVALVVAAANRDPEVYAEPDRFRLPAPGLPERPHLAFGAGHHFCLGAGLARLTLVEAIRAVGNWVGDRPGGAVGGERGPAFGHTVWRRLGLGY</sequence>
<keyword evidence="2" id="KW-0349">Heme</keyword>
<keyword evidence="2" id="KW-0503">Monooxygenase</keyword>
<dbReference type="InterPro" id="IPR017972">
    <property type="entry name" value="Cyt_P450_CS"/>
</dbReference>
<keyword evidence="2" id="KW-0408">Iron</keyword>
<dbReference type="Gene3D" id="1.10.630.10">
    <property type="entry name" value="Cytochrome P450"/>
    <property type="match status" value="1"/>
</dbReference>
<dbReference type="SUPFAM" id="SSF48264">
    <property type="entry name" value="Cytochrome P450"/>
    <property type="match status" value="1"/>
</dbReference>
<evidence type="ECO:0000256" key="1">
    <source>
        <dbReference type="ARBA" id="ARBA00010617"/>
    </source>
</evidence>
<dbReference type="InterPro" id="IPR036396">
    <property type="entry name" value="Cyt_P450_sf"/>
</dbReference>
<keyword evidence="2" id="KW-0479">Metal-binding</keyword>
<comment type="similarity">
    <text evidence="1 2">Belongs to the cytochrome P450 family.</text>
</comment>
<dbReference type="PRINTS" id="PR00359">
    <property type="entry name" value="BP450"/>
</dbReference>
<keyword evidence="4" id="KW-1185">Reference proteome</keyword>
<dbReference type="EMBL" id="BAAAVM010000180">
    <property type="protein sequence ID" value="GAA2786473.1"/>
    <property type="molecule type" value="Genomic_DNA"/>
</dbReference>
<dbReference type="Proteomes" id="UP001500893">
    <property type="component" value="Unassembled WGS sequence"/>
</dbReference>
<dbReference type="InterPro" id="IPR002397">
    <property type="entry name" value="Cyt_P450_B"/>
</dbReference>
<accession>A0ABN3VAC9</accession>
<evidence type="ECO:0000313" key="3">
    <source>
        <dbReference type="EMBL" id="GAA2786473.1"/>
    </source>
</evidence>
<dbReference type="PANTHER" id="PTHR46696:SF1">
    <property type="entry name" value="CYTOCHROME P450 YJIB-RELATED"/>
    <property type="match status" value="1"/>
</dbReference>
<protein>
    <submittedName>
        <fullName evidence="3">Cytochrome P450</fullName>
    </submittedName>
</protein>
<gene>
    <name evidence="3" type="ORF">GCM10010521_75470</name>
</gene>
<keyword evidence="2" id="KW-0560">Oxidoreductase</keyword>
<dbReference type="InterPro" id="IPR001128">
    <property type="entry name" value="Cyt_P450"/>
</dbReference>
<proteinExistence type="inferred from homology"/>
<reference evidence="3 4" key="1">
    <citation type="journal article" date="2019" name="Int. J. Syst. Evol. Microbiol.">
        <title>The Global Catalogue of Microorganisms (GCM) 10K type strain sequencing project: providing services to taxonomists for standard genome sequencing and annotation.</title>
        <authorList>
            <consortium name="The Broad Institute Genomics Platform"/>
            <consortium name="The Broad Institute Genome Sequencing Center for Infectious Disease"/>
            <person name="Wu L."/>
            <person name="Ma J."/>
        </authorList>
    </citation>
    <scope>NUCLEOTIDE SEQUENCE [LARGE SCALE GENOMIC DNA]</scope>
    <source>
        <strain evidence="3 4">JCM 11574</strain>
    </source>
</reference>
<name>A0ABN3VAC9_9ACTN</name>
<evidence type="ECO:0000313" key="4">
    <source>
        <dbReference type="Proteomes" id="UP001500893"/>
    </source>
</evidence>
<comment type="caution">
    <text evidence="3">The sequence shown here is derived from an EMBL/GenBank/DDBJ whole genome shotgun (WGS) entry which is preliminary data.</text>
</comment>
<dbReference type="PANTHER" id="PTHR46696">
    <property type="entry name" value="P450, PUTATIVE (EUROFUNG)-RELATED"/>
    <property type="match status" value="1"/>
</dbReference>